<name>K3Y3S3_SETIT</name>
<dbReference type="EnsemblPlants" id="KQL10766">
    <property type="protein sequence ID" value="KQL10766"/>
    <property type="gene ID" value="SETIT_008861mg"/>
</dbReference>
<evidence type="ECO:0000313" key="1">
    <source>
        <dbReference type="EnsemblPlants" id="KQL10766"/>
    </source>
</evidence>
<accession>K3Y3S3</accession>
<dbReference type="EMBL" id="AGNK02002506">
    <property type="status" value="NOT_ANNOTATED_CDS"/>
    <property type="molecule type" value="Genomic_DNA"/>
</dbReference>
<dbReference type="HOGENOM" id="CLU_3400096_0_0_1"/>
<reference evidence="2" key="1">
    <citation type="journal article" date="2012" name="Nat. Biotechnol.">
        <title>Reference genome sequence of the model plant Setaria.</title>
        <authorList>
            <person name="Bennetzen J.L."/>
            <person name="Schmutz J."/>
            <person name="Wang H."/>
            <person name="Percifield R."/>
            <person name="Hawkins J."/>
            <person name="Pontaroli A.C."/>
            <person name="Estep M."/>
            <person name="Feng L."/>
            <person name="Vaughn J.N."/>
            <person name="Grimwood J."/>
            <person name="Jenkins J."/>
            <person name="Barry K."/>
            <person name="Lindquist E."/>
            <person name="Hellsten U."/>
            <person name="Deshpande S."/>
            <person name="Wang X."/>
            <person name="Wu X."/>
            <person name="Mitros T."/>
            <person name="Triplett J."/>
            <person name="Yang X."/>
            <person name="Ye C.Y."/>
            <person name="Mauro-Herrera M."/>
            <person name="Wang L."/>
            <person name="Li P."/>
            <person name="Sharma M."/>
            <person name="Sharma R."/>
            <person name="Ronald P.C."/>
            <person name="Panaud O."/>
            <person name="Kellogg E.A."/>
            <person name="Brutnell T.P."/>
            <person name="Doust A.N."/>
            <person name="Tuskan G.A."/>
            <person name="Rokhsar D."/>
            <person name="Devos K.M."/>
        </authorList>
    </citation>
    <scope>NUCLEOTIDE SEQUENCE [LARGE SCALE GENOMIC DNA]</scope>
    <source>
        <strain evidence="2">cv. Yugu1</strain>
    </source>
</reference>
<reference evidence="1" key="2">
    <citation type="submission" date="2018-08" db="UniProtKB">
        <authorList>
            <consortium name="EnsemblPlants"/>
        </authorList>
    </citation>
    <scope>IDENTIFICATION</scope>
    <source>
        <strain evidence="1">Yugu1</strain>
    </source>
</reference>
<dbReference type="Gramene" id="KQL10766">
    <property type="protein sequence ID" value="KQL10766"/>
    <property type="gene ID" value="SETIT_008861mg"/>
</dbReference>
<dbReference type="InParanoid" id="K3Y3S3"/>
<evidence type="ECO:0000313" key="2">
    <source>
        <dbReference type="Proteomes" id="UP000004995"/>
    </source>
</evidence>
<dbReference type="Proteomes" id="UP000004995">
    <property type="component" value="Unassembled WGS sequence"/>
</dbReference>
<organism evidence="1 2">
    <name type="scientific">Setaria italica</name>
    <name type="common">Foxtail millet</name>
    <name type="synonym">Panicum italicum</name>
    <dbReference type="NCBI Taxonomy" id="4555"/>
    <lineage>
        <taxon>Eukaryota</taxon>
        <taxon>Viridiplantae</taxon>
        <taxon>Streptophyta</taxon>
        <taxon>Embryophyta</taxon>
        <taxon>Tracheophyta</taxon>
        <taxon>Spermatophyta</taxon>
        <taxon>Magnoliopsida</taxon>
        <taxon>Liliopsida</taxon>
        <taxon>Poales</taxon>
        <taxon>Poaceae</taxon>
        <taxon>PACMAD clade</taxon>
        <taxon>Panicoideae</taxon>
        <taxon>Panicodae</taxon>
        <taxon>Paniceae</taxon>
        <taxon>Cenchrinae</taxon>
        <taxon>Setaria</taxon>
    </lineage>
</organism>
<protein>
    <submittedName>
        <fullName evidence="1">Uncharacterized protein</fullName>
    </submittedName>
</protein>
<dbReference type="AlphaFoldDB" id="K3Y3S3"/>
<sequence length="31" mass="3544">MHGYGIGFLILAKNRERILKETKIKGLENSN</sequence>
<keyword evidence="2" id="KW-1185">Reference proteome</keyword>
<proteinExistence type="predicted"/>